<dbReference type="SUPFAM" id="SSF46689">
    <property type="entry name" value="Homeodomain-like"/>
    <property type="match status" value="1"/>
</dbReference>
<evidence type="ECO:0000256" key="3">
    <source>
        <dbReference type="ARBA" id="ARBA00023163"/>
    </source>
</evidence>
<dbReference type="GO" id="GO:0003677">
    <property type="term" value="F:DNA binding"/>
    <property type="evidence" value="ECO:0007669"/>
    <property type="project" value="UniProtKB-UniRule"/>
</dbReference>
<keyword evidence="3" id="KW-0804">Transcription</keyword>
<dbReference type="InterPro" id="IPR009057">
    <property type="entry name" value="Homeodomain-like_sf"/>
</dbReference>
<gene>
    <name evidence="6" type="ORF">EV132_112127</name>
</gene>
<evidence type="ECO:0000256" key="1">
    <source>
        <dbReference type="ARBA" id="ARBA00023015"/>
    </source>
</evidence>
<dbReference type="PANTHER" id="PTHR47506">
    <property type="entry name" value="TRANSCRIPTIONAL REGULATORY PROTEIN"/>
    <property type="match status" value="1"/>
</dbReference>
<dbReference type="RefSeq" id="WP_132565768.1">
    <property type="nucleotide sequence ID" value="NZ_SMBH01000012.1"/>
</dbReference>
<evidence type="ECO:0000259" key="5">
    <source>
        <dbReference type="PROSITE" id="PS50977"/>
    </source>
</evidence>
<dbReference type="InterPro" id="IPR011075">
    <property type="entry name" value="TetR_C"/>
</dbReference>
<dbReference type="PANTHER" id="PTHR47506:SF1">
    <property type="entry name" value="HTH-TYPE TRANSCRIPTIONAL REGULATOR YJDC"/>
    <property type="match status" value="1"/>
</dbReference>
<dbReference type="PRINTS" id="PR00455">
    <property type="entry name" value="HTHTETR"/>
</dbReference>
<organism evidence="6 7">
    <name type="scientific">Rhizobium sullae</name>
    <name type="common">Rhizobium hedysari</name>
    <dbReference type="NCBI Taxonomy" id="50338"/>
    <lineage>
        <taxon>Bacteria</taxon>
        <taxon>Pseudomonadati</taxon>
        <taxon>Pseudomonadota</taxon>
        <taxon>Alphaproteobacteria</taxon>
        <taxon>Hyphomicrobiales</taxon>
        <taxon>Rhizobiaceae</taxon>
        <taxon>Rhizobium/Agrobacterium group</taxon>
        <taxon>Rhizobium</taxon>
    </lineage>
</organism>
<name>A0A4R3PYR1_RHISU</name>
<dbReference type="InterPro" id="IPR036271">
    <property type="entry name" value="Tet_transcr_reg_TetR-rel_C_sf"/>
</dbReference>
<dbReference type="Pfam" id="PF00440">
    <property type="entry name" value="TetR_N"/>
    <property type="match status" value="1"/>
</dbReference>
<dbReference type="InterPro" id="IPR001647">
    <property type="entry name" value="HTH_TetR"/>
</dbReference>
<evidence type="ECO:0000256" key="4">
    <source>
        <dbReference type="PROSITE-ProRule" id="PRU00335"/>
    </source>
</evidence>
<feature type="DNA-binding region" description="H-T-H motif" evidence="4">
    <location>
        <begin position="32"/>
        <end position="51"/>
    </location>
</feature>
<accession>A0A4R3PYR1</accession>
<keyword evidence="1" id="KW-0805">Transcription regulation</keyword>
<proteinExistence type="predicted"/>
<dbReference type="SUPFAM" id="SSF48498">
    <property type="entry name" value="Tetracyclin repressor-like, C-terminal domain"/>
    <property type="match status" value="1"/>
</dbReference>
<evidence type="ECO:0000313" key="6">
    <source>
        <dbReference type="EMBL" id="TCU13429.1"/>
    </source>
</evidence>
<dbReference type="PROSITE" id="PS50977">
    <property type="entry name" value="HTH_TETR_2"/>
    <property type="match status" value="1"/>
</dbReference>
<dbReference type="Pfam" id="PF16925">
    <property type="entry name" value="TetR_C_13"/>
    <property type="match status" value="1"/>
</dbReference>
<protein>
    <submittedName>
        <fullName evidence="6">TetR family transcriptional regulator</fullName>
    </submittedName>
</protein>
<dbReference type="Proteomes" id="UP000294576">
    <property type="component" value="Unassembled WGS sequence"/>
</dbReference>
<comment type="caution">
    <text evidence="6">The sequence shown here is derived from an EMBL/GenBank/DDBJ whole genome shotgun (WGS) entry which is preliminary data.</text>
</comment>
<reference evidence="6 7" key="1">
    <citation type="submission" date="2019-03" db="EMBL/GenBank/DDBJ databases">
        <title>Genomic Encyclopedia of Type Strains, Phase IV (KMG-V): Genome sequencing to study the core and pangenomes of soil and plant-associated prokaryotes.</title>
        <authorList>
            <person name="Whitman W."/>
        </authorList>
    </citation>
    <scope>NUCLEOTIDE SEQUENCE [LARGE SCALE GENOMIC DNA]</scope>
    <source>
        <strain evidence="6 7">Hc14</strain>
    </source>
</reference>
<feature type="domain" description="HTH tetR-type" evidence="5">
    <location>
        <begin position="9"/>
        <end position="69"/>
    </location>
</feature>
<evidence type="ECO:0000256" key="2">
    <source>
        <dbReference type="ARBA" id="ARBA00023125"/>
    </source>
</evidence>
<dbReference type="EMBL" id="SMBH01000012">
    <property type="protein sequence ID" value="TCU13429.1"/>
    <property type="molecule type" value="Genomic_DNA"/>
</dbReference>
<evidence type="ECO:0000313" key="7">
    <source>
        <dbReference type="Proteomes" id="UP000294576"/>
    </source>
</evidence>
<dbReference type="Gene3D" id="1.10.357.10">
    <property type="entry name" value="Tetracycline Repressor, domain 2"/>
    <property type="match status" value="1"/>
</dbReference>
<dbReference type="AlphaFoldDB" id="A0A4R3PYR1"/>
<sequence length="206" mass="22393">MSERGRPRSFDRQKALSSAMRVFWEKGFEETSMTDLTQAMGIASPSLYAAFGCKEALFREALDLYQRTVNCEIWDALNADLTIEAAIEAFFVNTARAYSQPDVPAGCLIVLGARPAPAFEATDPVHDDLKSRRADNIGHLRDRLQRAIAEGQLSGTFNCDSAATFLATLQNGMSLLARDGADAQTLMSVAHNGSLAFQAMVQSHAA</sequence>
<keyword evidence="2 4" id="KW-0238">DNA-binding</keyword>
<dbReference type="Gene3D" id="1.10.10.60">
    <property type="entry name" value="Homeodomain-like"/>
    <property type="match status" value="1"/>
</dbReference>